<dbReference type="RefSeq" id="XP_001882022.1">
    <property type="nucleotide sequence ID" value="XM_001881987.1"/>
</dbReference>
<sequence length="238" mass="26528">MRSVSTLQFFCFSQFSIIHLSSPRPSLCFYLTDVFPGPINAPIVAPPAQVFPATNAQGQRICRQCGFPRRYKDNKCIEKWGPGPMGPRTVCDQCKQMKRVERQGTLETDYTEGRGAGALSALTDLELDFIDSPIPPLANIIGFRHLRNLTISASLPFIQSFVANISTDQLDTFVCLSPPEPGFDMKLLVEDFVSRWSSSLRCFGLRLTPEDAEAEELPLDTLKPLFPLHNLCTLSLRG</sequence>
<reference evidence="1 2" key="1">
    <citation type="journal article" date="2008" name="Nature">
        <title>The genome of Laccaria bicolor provides insights into mycorrhizal symbiosis.</title>
        <authorList>
            <person name="Martin F."/>
            <person name="Aerts A."/>
            <person name="Ahren D."/>
            <person name="Brun A."/>
            <person name="Danchin E.G.J."/>
            <person name="Duchaussoy F."/>
            <person name="Gibon J."/>
            <person name="Kohler A."/>
            <person name="Lindquist E."/>
            <person name="Pereda V."/>
            <person name="Salamov A."/>
            <person name="Shapiro H.J."/>
            <person name="Wuyts J."/>
            <person name="Blaudez D."/>
            <person name="Buee M."/>
            <person name="Brokstein P."/>
            <person name="Canbaeck B."/>
            <person name="Cohen D."/>
            <person name="Courty P.E."/>
            <person name="Coutinho P.M."/>
            <person name="Delaruelle C."/>
            <person name="Detter J.C."/>
            <person name="Deveau A."/>
            <person name="DiFazio S."/>
            <person name="Duplessis S."/>
            <person name="Fraissinet-Tachet L."/>
            <person name="Lucic E."/>
            <person name="Frey-Klett P."/>
            <person name="Fourrey C."/>
            <person name="Feussner I."/>
            <person name="Gay G."/>
            <person name="Grimwood J."/>
            <person name="Hoegger P.J."/>
            <person name="Jain P."/>
            <person name="Kilaru S."/>
            <person name="Labbe J."/>
            <person name="Lin Y.C."/>
            <person name="Legue V."/>
            <person name="Le Tacon F."/>
            <person name="Marmeisse R."/>
            <person name="Melayah D."/>
            <person name="Montanini B."/>
            <person name="Muratet M."/>
            <person name="Nehls U."/>
            <person name="Niculita-Hirzel H."/>
            <person name="Oudot-Le Secq M.P."/>
            <person name="Peter M."/>
            <person name="Quesneville H."/>
            <person name="Rajashekar B."/>
            <person name="Reich M."/>
            <person name="Rouhier N."/>
            <person name="Schmutz J."/>
            <person name="Yin T."/>
            <person name="Chalot M."/>
            <person name="Henrissat B."/>
            <person name="Kuees U."/>
            <person name="Lucas S."/>
            <person name="Van de Peer Y."/>
            <person name="Podila G.K."/>
            <person name="Polle A."/>
            <person name="Pukkila P.J."/>
            <person name="Richardson P.M."/>
            <person name="Rouze P."/>
            <person name="Sanders I.R."/>
            <person name="Stajich J.E."/>
            <person name="Tunlid A."/>
            <person name="Tuskan G."/>
            <person name="Grigoriev I.V."/>
        </authorList>
    </citation>
    <scope>NUCLEOTIDE SEQUENCE [LARGE SCALE GENOMIC DNA]</scope>
    <source>
        <strain evidence="2">S238N-H82 / ATCC MYA-4686</strain>
    </source>
</reference>
<dbReference type="Proteomes" id="UP000001194">
    <property type="component" value="Unassembled WGS sequence"/>
</dbReference>
<dbReference type="GeneID" id="6077827"/>
<gene>
    <name evidence="1" type="ORF">LACBIDRAFT_298878</name>
</gene>
<accession>B0DE78</accession>
<dbReference type="InParanoid" id="B0DE78"/>
<name>B0DE78_LACBS</name>
<dbReference type="OrthoDB" id="2162994at2759"/>
<evidence type="ECO:0000313" key="2">
    <source>
        <dbReference type="Proteomes" id="UP000001194"/>
    </source>
</evidence>
<dbReference type="KEGG" id="lbc:LACBIDRAFT_298878"/>
<dbReference type="HOGENOM" id="CLU_1165998_0_0_1"/>
<organism evidence="2">
    <name type="scientific">Laccaria bicolor (strain S238N-H82 / ATCC MYA-4686)</name>
    <name type="common">Bicoloured deceiver</name>
    <name type="synonym">Laccaria laccata var. bicolor</name>
    <dbReference type="NCBI Taxonomy" id="486041"/>
    <lineage>
        <taxon>Eukaryota</taxon>
        <taxon>Fungi</taxon>
        <taxon>Dikarya</taxon>
        <taxon>Basidiomycota</taxon>
        <taxon>Agaricomycotina</taxon>
        <taxon>Agaricomycetes</taxon>
        <taxon>Agaricomycetidae</taxon>
        <taxon>Agaricales</taxon>
        <taxon>Agaricineae</taxon>
        <taxon>Hydnangiaceae</taxon>
        <taxon>Laccaria</taxon>
    </lineage>
</organism>
<dbReference type="AlphaFoldDB" id="B0DE78"/>
<protein>
    <submittedName>
        <fullName evidence="1">Predicted protein</fullName>
    </submittedName>
</protein>
<proteinExistence type="predicted"/>
<keyword evidence="2" id="KW-1185">Reference proteome</keyword>
<evidence type="ECO:0000313" key="1">
    <source>
        <dbReference type="EMBL" id="EDR07091.1"/>
    </source>
</evidence>
<dbReference type="EMBL" id="DS547105">
    <property type="protein sequence ID" value="EDR07091.1"/>
    <property type="molecule type" value="Genomic_DNA"/>
</dbReference>